<dbReference type="RefSeq" id="WP_146902084.1">
    <property type="nucleotide sequence ID" value="NZ_BAAARM010000002.1"/>
</dbReference>
<gene>
    <name evidence="2" type="ORF">CAE01nite_14210</name>
</gene>
<dbReference type="EMBL" id="BJYY01000012">
    <property type="protein sequence ID" value="GEO33696.1"/>
    <property type="molecule type" value="Genomic_DNA"/>
</dbReference>
<accession>A0A512DB34</accession>
<proteinExistence type="predicted"/>
<dbReference type="AlphaFoldDB" id="A0A512DB34"/>
<name>A0A512DB34_9CELL</name>
<feature type="region of interest" description="Disordered" evidence="1">
    <location>
        <begin position="1"/>
        <end position="38"/>
    </location>
</feature>
<protein>
    <submittedName>
        <fullName evidence="2">Uncharacterized protein</fullName>
    </submittedName>
</protein>
<dbReference type="Proteomes" id="UP000321181">
    <property type="component" value="Unassembled WGS sequence"/>
</dbReference>
<organism evidence="2 3">
    <name type="scientific">Cellulomonas aerilata</name>
    <dbReference type="NCBI Taxonomy" id="515326"/>
    <lineage>
        <taxon>Bacteria</taxon>
        <taxon>Bacillati</taxon>
        <taxon>Actinomycetota</taxon>
        <taxon>Actinomycetes</taxon>
        <taxon>Micrococcales</taxon>
        <taxon>Cellulomonadaceae</taxon>
        <taxon>Cellulomonas</taxon>
    </lineage>
</organism>
<keyword evidence="3" id="KW-1185">Reference proteome</keyword>
<sequence>MSDLPIPARRTGRDGLGGPEQATQRTISGAGPTRPEEGSPLALLLSRQAVRSAPGRLLGFVPAQVR</sequence>
<reference evidence="2 3" key="1">
    <citation type="submission" date="2019-07" db="EMBL/GenBank/DDBJ databases">
        <title>Whole genome shotgun sequence of Cellulomonas aerilata NBRC 106308.</title>
        <authorList>
            <person name="Hosoyama A."/>
            <person name="Uohara A."/>
            <person name="Ohji S."/>
            <person name="Ichikawa N."/>
        </authorList>
    </citation>
    <scope>NUCLEOTIDE SEQUENCE [LARGE SCALE GENOMIC DNA]</scope>
    <source>
        <strain evidence="2 3">NBRC 106308</strain>
    </source>
</reference>
<evidence type="ECO:0000256" key="1">
    <source>
        <dbReference type="SAM" id="MobiDB-lite"/>
    </source>
</evidence>
<evidence type="ECO:0000313" key="2">
    <source>
        <dbReference type="EMBL" id="GEO33696.1"/>
    </source>
</evidence>
<evidence type="ECO:0000313" key="3">
    <source>
        <dbReference type="Proteomes" id="UP000321181"/>
    </source>
</evidence>
<comment type="caution">
    <text evidence="2">The sequence shown here is derived from an EMBL/GenBank/DDBJ whole genome shotgun (WGS) entry which is preliminary data.</text>
</comment>